<keyword evidence="1" id="KW-0472">Membrane</keyword>
<feature type="transmembrane region" description="Helical" evidence="1">
    <location>
        <begin position="12"/>
        <end position="32"/>
    </location>
</feature>
<gene>
    <name evidence="2" type="ORF">ACFQDI_04700</name>
</gene>
<evidence type="ECO:0000256" key="1">
    <source>
        <dbReference type="SAM" id="Phobius"/>
    </source>
</evidence>
<dbReference type="Proteomes" id="UP001596052">
    <property type="component" value="Unassembled WGS sequence"/>
</dbReference>
<proteinExistence type="predicted"/>
<organism evidence="2 3">
    <name type="scientific">Prosthecobacter fluviatilis</name>
    <dbReference type="NCBI Taxonomy" id="445931"/>
    <lineage>
        <taxon>Bacteria</taxon>
        <taxon>Pseudomonadati</taxon>
        <taxon>Verrucomicrobiota</taxon>
        <taxon>Verrucomicrobiia</taxon>
        <taxon>Verrucomicrobiales</taxon>
        <taxon>Verrucomicrobiaceae</taxon>
        <taxon>Prosthecobacter</taxon>
    </lineage>
</organism>
<accession>A0ABW0KLM6</accession>
<keyword evidence="3" id="KW-1185">Reference proteome</keyword>
<reference evidence="3" key="1">
    <citation type="journal article" date="2019" name="Int. J. Syst. Evol. Microbiol.">
        <title>The Global Catalogue of Microorganisms (GCM) 10K type strain sequencing project: providing services to taxonomists for standard genome sequencing and annotation.</title>
        <authorList>
            <consortium name="The Broad Institute Genomics Platform"/>
            <consortium name="The Broad Institute Genome Sequencing Center for Infectious Disease"/>
            <person name="Wu L."/>
            <person name="Ma J."/>
        </authorList>
    </citation>
    <scope>NUCLEOTIDE SEQUENCE [LARGE SCALE GENOMIC DNA]</scope>
    <source>
        <strain evidence="3">CGMCC 4.1469</strain>
    </source>
</reference>
<evidence type="ECO:0000313" key="3">
    <source>
        <dbReference type="Proteomes" id="UP001596052"/>
    </source>
</evidence>
<sequence length="120" mass="13588">MGRDRGIFTFPIILRRLALATVALCLCVLPWANVKLPVGTYFLIPWLAGKAFACWLVARVWEGRGPRAHEVAVWWLVFLSGAYGCVMTCFPRTMADRATGPILELEEKWWLAFGTMDREA</sequence>
<keyword evidence="1" id="KW-0812">Transmembrane</keyword>
<dbReference type="EMBL" id="JBHSMQ010000001">
    <property type="protein sequence ID" value="MFC5454150.1"/>
    <property type="molecule type" value="Genomic_DNA"/>
</dbReference>
<keyword evidence="1" id="KW-1133">Transmembrane helix</keyword>
<protein>
    <submittedName>
        <fullName evidence="2">Uncharacterized protein</fullName>
    </submittedName>
</protein>
<comment type="caution">
    <text evidence="2">The sequence shown here is derived from an EMBL/GenBank/DDBJ whole genome shotgun (WGS) entry which is preliminary data.</text>
</comment>
<feature type="transmembrane region" description="Helical" evidence="1">
    <location>
        <begin position="38"/>
        <end position="61"/>
    </location>
</feature>
<feature type="transmembrane region" description="Helical" evidence="1">
    <location>
        <begin position="73"/>
        <end position="94"/>
    </location>
</feature>
<dbReference type="RefSeq" id="WP_377163930.1">
    <property type="nucleotide sequence ID" value="NZ_JBHSMQ010000001.1"/>
</dbReference>
<evidence type="ECO:0000313" key="2">
    <source>
        <dbReference type="EMBL" id="MFC5454150.1"/>
    </source>
</evidence>
<name>A0ABW0KLM6_9BACT</name>